<evidence type="ECO:0000313" key="1">
    <source>
        <dbReference type="EMBL" id="KKN14086.1"/>
    </source>
</evidence>
<comment type="caution">
    <text evidence="1">The sequence shown here is derived from an EMBL/GenBank/DDBJ whole genome shotgun (WGS) entry which is preliminary data.</text>
</comment>
<organism evidence="1">
    <name type="scientific">marine sediment metagenome</name>
    <dbReference type="NCBI Taxonomy" id="412755"/>
    <lineage>
        <taxon>unclassified sequences</taxon>
        <taxon>metagenomes</taxon>
        <taxon>ecological metagenomes</taxon>
    </lineage>
</organism>
<protein>
    <submittedName>
        <fullName evidence="1">Uncharacterized protein</fullName>
    </submittedName>
</protein>
<dbReference type="AlphaFoldDB" id="A0A0F9QLU8"/>
<sequence>MKEICPKCDHKSLRHRSSTNDYICDHISCEAIFNEDLKELHIKGKGVIKDRYGNYHKVEIEKEPGIIRHIKTYFLEPDKTTLRGEYEKFRKDSDCKYPDRLSCNYGIGFKRCEYMEYDGSFGNWKCTYNKNPKT</sequence>
<reference evidence="1" key="1">
    <citation type="journal article" date="2015" name="Nature">
        <title>Complex archaea that bridge the gap between prokaryotes and eukaryotes.</title>
        <authorList>
            <person name="Spang A."/>
            <person name="Saw J.H."/>
            <person name="Jorgensen S.L."/>
            <person name="Zaremba-Niedzwiedzka K."/>
            <person name="Martijn J."/>
            <person name="Lind A.E."/>
            <person name="van Eijk R."/>
            <person name="Schleper C."/>
            <person name="Guy L."/>
            <person name="Ettema T.J."/>
        </authorList>
    </citation>
    <scope>NUCLEOTIDE SEQUENCE</scope>
</reference>
<name>A0A0F9QLU8_9ZZZZ</name>
<proteinExistence type="predicted"/>
<gene>
    <name evidence="1" type="ORF">LCGC14_0999810</name>
</gene>
<accession>A0A0F9QLU8</accession>
<dbReference type="EMBL" id="LAZR01003854">
    <property type="protein sequence ID" value="KKN14086.1"/>
    <property type="molecule type" value="Genomic_DNA"/>
</dbReference>